<sequence>MDNDTSISLPSALLQVTGGARARPASPPPSRANCGSPGAARPLHAPSQLPELSTCKPRPFRRLPRRLPGLQPHVVSSPWRRGVHSSLLRNPSEPPAGPAFADCLSDDPLERAPSGPGAWLRKLLSTLQVWALRPLGCQAAREKVGPDRTAGEKVMIEPNETMSE</sequence>
<comment type="caution">
    <text evidence="2">The sequence shown here is derived from an EMBL/GenBank/DDBJ whole genome shotgun (WGS) entry which is preliminary data.</text>
</comment>
<reference evidence="2" key="1">
    <citation type="submission" date="2023-06" db="EMBL/GenBank/DDBJ databases">
        <title>Reference genome for the Northern bat (Eptesicus nilssonii), a most northern bat species.</title>
        <authorList>
            <person name="Laine V.N."/>
            <person name="Pulliainen A.T."/>
            <person name="Lilley T.M."/>
        </authorList>
    </citation>
    <scope>NUCLEOTIDE SEQUENCE</scope>
    <source>
        <strain evidence="2">BLF_Eptnil</strain>
        <tissue evidence="2">Kidney</tissue>
    </source>
</reference>
<dbReference type="EMBL" id="JAULJE010000012">
    <property type="protein sequence ID" value="KAK1336900.1"/>
    <property type="molecule type" value="Genomic_DNA"/>
</dbReference>
<evidence type="ECO:0000256" key="1">
    <source>
        <dbReference type="SAM" id="MobiDB-lite"/>
    </source>
</evidence>
<keyword evidence="3" id="KW-1185">Reference proteome</keyword>
<name>A0AA40LL23_CNENI</name>
<gene>
    <name evidence="2" type="ORF">QTO34_002936</name>
</gene>
<feature type="compositionally biased region" description="Basic and acidic residues" evidence="1">
    <location>
        <begin position="143"/>
        <end position="155"/>
    </location>
</feature>
<evidence type="ECO:0000313" key="3">
    <source>
        <dbReference type="Proteomes" id="UP001177744"/>
    </source>
</evidence>
<feature type="region of interest" description="Disordered" evidence="1">
    <location>
        <begin position="143"/>
        <end position="164"/>
    </location>
</feature>
<protein>
    <submittedName>
        <fullName evidence="2">Uncharacterized protein</fullName>
    </submittedName>
</protein>
<organism evidence="2 3">
    <name type="scientific">Cnephaeus nilssonii</name>
    <name type="common">Northern bat</name>
    <name type="synonym">Eptesicus nilssonii</name>
    <dbReference type="NCBI Taxonomy" id="3371016"/>
    <lineage>
        <taxon>Eukaryota</taxon>
        <taxon>Metazoa</taxon>
        <taxon>Chordata</taxon>
        <taxon>Craniata</taxon>
        <taxon>Vertebrata</taxon>
        <taxon>Euteleostomi</taxon>
        <taxon>Mammalia</taxon>
        <taxon>Eutheria</taxon>
        <taxon>Laurasiatheria</taxon>
        <taxon>Chiroptera</taxon>
        <taxon>Yangochiroptera</taxon>
        <taxon>Vespertilionidae</taxon>
        <taxon>Cnephaeus</taxon>
    </lineage>
</organism>
<evidence type="ECO:0000313" key="2">
    <source>
        <dbReference type="EMBL" id="KAK1336900.1"/>
    </source>
</evidence>
<feature type="region of interest" description="Disordered" evidence="1">
    <location>
        <begin position="1"/>
        <end position="112"/>
    </location>
</feature>
<accession>A0AA40LL23</accession>
<dbReference type="Proteomes" id="UP001177744">
    <property type="component" value="Unassembled WGS sequence"/>
</dbReference>
<dbReference type="AlphaFoldDB" id="A0AA40LL23"/>
<proteinExistence type="predicted"/>